<dbReference type="Proteomes" id="UP000811246">
    <property type="component" value="Chromosome 4"/>
</dbReference>
<keyword evidence="4 9" id="KW-0732">Signal</keyword>
<dbReference type="GO" id="GO:0031410">
    <property type="term" value="C:cytoplasmic vesicle"/>
    <property type="evidence" value="ECO:0007669"/>
    <property type="project" value="UniProtKB-SubCell"/>
</dbReference>
<dbReference type="GO" id="GO:0005576">
    <property type="term" value="C:extracellular region"/>
    <property type="evidence" value="ECO:0007669"/>
    <property type="project" value="UniProtKB-SubCell"/>
</dbReference>
<dbReference type="PANTHER" id="PTHR35293:SF1">
    <property type="entry name" value="EGG CELL-SECRETED PROTEIN 1.5"/>
    <property type="match status" value="1"/>
</dbReference>
<dbReference type="InterPro" id="IPR008502">
    <property type="entry name" value="Prolamin-like"/>
</dbReference>
<feature type="chain" id="PRO_5037300247" description="Prolamin-like domain-containing protein" evidence="9">
    <location>
        <begin position="26"/>
        <end position="147"/>
    </location>
</feature>
<evidence type="ECO:0000256" key="4">
    <source>
        <dbReference type="ARBA" id="ARBA00022729"/>
    </source>
</evidence>
<sequence>MAAYSSTLVLVTVLIIAWTVTTTATAGVPPLNSGSTLAARLQLDNDYSQSNCWGSLFELQSCMGEVVLFFLNGEIYLGPSCCRAIRVVEHECWPAMLGSLGFTEQEGDILRGYCDSSGAATPPQLQPPISSDQGATAAATISRKLVP</sequence>
<feature type="domain" description="Prolamin-like" evidence="10">
    <location>
        <begin position="51"/>
        <end position="115"/>
    </location>
</feature>
<keyword evidence="5" id="KW-0278">Fertilization</keyword>
<comment type="subcellular location">
    <subcellularLocation>
        <location evidence="1">Cytoplasmic vesicle</location>
    </subcellularLocation>
    <subcellularLocation>
        <location evidence="2">Secreted</location>
    </subcellularLocation>
</comment>
<dbReference type="PANTHER" id="PTHR35293">
    <property type="entry name" value="EGG CELL-SECRETED PROTEIN 1.5"/>
    <property type="match status" value="1"/>
</dbReference>
<accession>A0A922F8A8</accession>
<evidence type="ECO:0000256" key="9">
    <source>
        <dbReference type="SAM" id="SignalP"/>
    </source>
</evidence>
<dbReference type="GO" id="GO:0009567">
    <property type="term" value="P:double fertilization forming a zygote and endosperm"/>
    <property type="evidence" value="ECO:0007669"/>
    <property type="project" value="InterPro"/>
</dbReference>
<comment type="function">
    <text evidence="7">Involved in the regulation of gamete interactions during the double fertilization and to prevent multiple-pollen tube attraction; mediates the redistribution of the gamete fusogen HAP2/GCS1 to the cell surface after secretion upon sperm arrival.</text>
</comment>
<evidence type="ECO:0000259" key="10">
    <source>
        <dbReference type="Pfam" id="PF05617"/>
    </source>
</evidence>
<dbReference type="InterPro" id="IPR044711">
    <property type="entry name" value="EC11-15"/>
</dbReference>
<keyword evidence="6" id="KW-0968">Cytoplasmic vesicle</keyword>
<evidence type="ECO:0000256" key="5">
    <source>
        <dbReference type="ARBA" id="ARBA00023279"/>
    </source>
</evidence>
<evidence type="ECO:0000256" key="1">
    <source>
        <dbReference type="ARBA" id="ARBA00004541"/>
    </source>
</evidence>
<dbReference type="AlphaFoldDB" id="A0A922F8A8"/>
<feature type="signal peptide" evidence="9">
    <location>
        <begin position="1"/>
        <end position="25"/>
    </location>
</feature>
<gene>
    <name evidence="11" type="ORF">I3842_04G086600</name>
</gene>
<name>A0A922F8A8_CARIL</name>
<dbReference type="Pfam" id="PF05617">
    <property type="entry name" value="Prolamin_like"/>
    <property type="match status" value="1"/>
</dbReference>
<keyword evidence="3" id="KW-0964">Secreted</keyword>
<evidence type="ECO:0000256" key="3">
    <source>
        <dbReference type="ARBA" id="ARBA00022525"/>
    </source>
</evidence>
<comment type="similarity">
    <text evidence="8">Belongs to the plant egg cell-secreted peptide family.</text>
</comment>
<dbReference type="EMBL" id="CM031828">
    <property type="protein sequence ID" value="KAG6717209.1"/>
    <property type="molecule type" value="Genomic_DNA"/>
</dbReference>
<evidence type="ECO:0000256" key="8">
    <source>
        <dbReference type="ARBA" id="ARBA00034484"/>
    </source>
</evidence>
<dbReference type="GO" id="GO:2000008">
    <property type="term" value="P:regulation of protein localization to cell surface"/>
    <property type="evidence" value="ECO:0007669"/>
    <property type="project" value="UniProtKB-ARBA"/>
</dbReference>
<organism evidence="11 12">
    <name type="scientific">Carya illinoinensis</name>
    <name type="common">Pecan</name>
    <dbReference type="NCBI Taxonomy" id="32201"/>
    <lineage>
        <taxon>Eukaryota</taxon>
        <taxon>Viridiplantae</taxon>
        <taxon>Streptophyta</taxon>
        <taxon>Embryophyta</taxon>
        <taxon>Tracheophyta</taxon>
        <taxon>Spermatophyta</taxon>
        <taxon>Magnoliopsida</taxon>
        <taxon>eudicotyledons</taxon>
        <taxon>Gunneridae</taxon>
        <taxon>Pentapetalae</taxon>
        <taxon>rosids</taxon>
        <taxon>fabids</taxon>
        <taxon>Fagales</taxon>
        <taxon>Juglandaceae</taxon>
        <taxon>Carya</taxon>
    </lineage>
</organism>
<evidence type="ECO:0000256" key="2">
    <source>
        <dbReference type="ARBA" id="ARBA00004613"/>
    </source>
</evidence>
<dbReference type="GO" id="GO:0080155">
    <property type="term" value="P:regulation of double fertilization forming a zygote and endosperm"/>
    <property type="evidence" value="ECO:0007669"/>
    <property type="project" value="UniProtKB-ARBA"/>
</dbReference>
<evidence type="ECO:0000313" key="11">
    <source>
        <dbReference type="EMBL" id="KAG6717209.1"/>
    </source>
</evidence>
<proteinExistence type="inferred from homology"/>
<evidence type="ECO:0000256" key="7">
    <source>
        <dbReference type="ARBA" id="ARBA00034457"/>
    </source>
</evidence>
<protein>
    <recommendedName>
        <fullName evidence="10">Prolamin-like domain-containing protein</fullName>
    </recommendedName>
</protein>
<evidence type="ECO:0000313" key="12">
    <source>
        <dbReference type="Proteomes" id="UP000811246"/>
    </source>
</evidence>
<evidence type="ECO:0000256" key="6">
    <source>
        <dbReference type="ARBA" id="ARBA00023329"/>
    </source>
</evidence>
<reference evidence="11" key="1">
    <citation type="submission" date="2021-01" db="EMBL/GenBank/DDBJ databases">
        <authorList>
            <person name="Lovell J.T."/>
            <person name="Bentley N."/>
            <person name="Bhattarai G."/>
            <person name="Jenkins J.W."/>
            <person name="Sreedasyam A."/>
            <person name="Alarcon Y."/>
            <person name="Bock C."/>
            <person name="Boston L."/>
            <person name="Carlson J."/>
            <person name="Cervantes K."/>
            <person name="Clermont K."/>
            <person name="Krom N."/>
            <person name="Kubenka K."/>
            <person name="Mamidi S."/>
            <person name="Mattison C."/>
            <person name="Monteros M."/>
            <person name="Pisani C."/>
            <person name="Plott C."/>
            <person name="Rajasekar S."/>
            <person name="Rhein H.S."/>
            <person name="Rohla C."/>
            <person name="Song M."/>
            <person name="Hilaire R.S."/>
            <person name="Shu S."/>
            <person name="Wells L."/>
            <person name="Wang X."/>
            <person name="Webber J."/>
            <person name="Heerema R.J."/>
            <person name="Klein P."/>
            <person name="Conner P."/>
            <person name="Grauke L."/>
            <person name="Grimwood J."/>
            <person name="Schmutz J."/>
            <person name="Randall J.J."/>
        </authorList>
    </citation>
    <scope>NUCLEOTIDE SEQUENCE</scope>
    <source>
        <tissue evidence="11">Leaf</tissue>
    </source>
</reference>
<comment type="caution">
    <text evidence="11">The sequence shown here is derived from an EMBL/GenBank/DDBJ whole genome shotgun (WGS) entry which is preliminary data.</text>
</comment>